<keyword evidence="2" id="KW-0539">Nucleus</keyword>
<dbReference type="WBParaSite" id="HDID_0000135101-mRNA-1">
    <property type="protein sequence ID" value="HDID_0000135101-mRNA-1"/>
    <property type="gene ID" value="HDID_0000135101"/>
</dbReference>
<evidence type="ECO:0000313" key="9">
    <source>
        <dbReference type="WBParaSite" id="HDID_0000135101-mRNA-1"/>
    </source>
</evidence>
<reference evidence="9" key="1">
    <citation type="submission" date="2017-02" db="UniProtKB">
        <authorList>
            <consortium name="WormBaseParasite"/>
        </authorList>
    </citation>
    <scope>IDENTIFICATION</scope>
</reference>
<dbReference type="Pfam" id="PF05063">
    <property type="entry name" value="MT-A70"/>
    <property type="match status" value="1"/>
</dbReference>
<dbReference type="GO" id="GO:0005634">
    <property type="term" value="C:nucleus"/>
    <property type="evidence" value="ECO:0007669"/>
    <property type="project" value="UniProtKB-SubCell"/>
</dbReference>
<gene>
    <name evidence="7" type="ORF">HDID_LOCUS1352</name>
</gene>
<dbReference type="InterPro" id="IPR029063">
    <property type="entry name" value="SAM-dependent_MTases_sf"/>
</dbReference>
<dbReference type="OrthoDB" id="14833at2759"/>
<reference evidence="7 8" key="2">
    <citation type="submission" date="2018-11" db="EMBL/GenBank/DDBJ databases">
        <authorList>
            <consortium name="Pathogen Informatics"/>
        </authorList>
    </citation>
    <scope>NUCLEOTIDE SEQUENCE [LARGE SCALE GENOMIC DNA]</scope>
</reference>
<feature type="compositionally biased region" description="Low complexity" evidence="6">
    <location>
        <begin position="426"/>
        <end position="436"/>
    </location>
</feature>
<protein>
    <recommendedName>
        <fullName evidence="4">N(6)-adenosine-methyltransferase non-catalytic subunit METTL14</fullName>
    </recommendedName>
    <alternativeName>
        <fullName evidence="3">Methyltransferase-like protein 14</fullName>
    </alternativeName>
</protein>
<dbReference type="Proteomes" id="UP000274504">
    <property type="component" value="Unassembled WGS sequence"/>
</dbReference>
<comment type="similarity">
    <text evidence="5">Belongs to the MT-A70-like family.</text>
</comment>
<evidence type="ECO:0000313" key="7">
    <source>
        <dbReference type="EMBL" id="VDL18813.1"/>
    </source>
</evidence>
<dbReference type="GO" id="GO:0003729">
    <property type="term" value="F:mRNA binding"/>
    <property type="evidence" value="ECO:0007669"/>
    <property type="project" value="TreeGrafter"/>
</dbReference>
<dbReference type="InterPro" id="IPR045123">
    <property type="entry name" value="METTL14-like"/>
</dbReference>
<dbReference type="PANTHER" id="PTHR13107:SF0">
    <property type="entry name" value="N6-ADENOSINE-METHYLTRANSFERASE NON-CATALYTIC SUBUNIT"/>
    <property type="match status" value="1"/>
</dbReference>
<feature type="region of interest" description="Disordered" evidence="6">
    <location>
        <begin position="401"/>
        <end position="467"/>
    </location>
</feature>
<dbReference type="InterPro" id="IPR007757">
    <property type="entry name" value="MT-A70-like"/>
</dbReference>
<comment type="subcellular location">
    <subcellularLocation>
        <location evidence="1">Nucleus</location>
    </subcellularLocation>
</comment>
<evidence type="ECO:0000256" key="3">
    <source>
        <dbReference type="ARBA" id="ARBA00032942"/>
    </source>
</evidence>
<dbReference type="SUPFAM" id="SSF53335">
    <property type="entry name" value="S-adenosyl-L-methionine-dependent methyltransferases"/>
    <property type="match status" value="1"/>
</dbReference>
<feature type="compositionally biased region" description="Polar residues" evidence="6">
    <location>
        <begin position="412"/>
        <end position="425"/>
    </location>
</feature>
<accession>A0A0R3SAH5</accession>
<evidence type="ECO:0000256" key="1">
    <source>
        <dbReference type="ARBA" id="ARBA00004123"/>
    </source>
</evidence>
<dbReference type="PROSITE" id="PS51143">
    <property type="entry name" value="MT_A70"/>
    <property type="match status" value="1"/>
</dbReference>
<dbReference type="PROSITE" id="PS51592">
    <property type="entry name" value="SAM_MTA70L_2"/>
    <property type="match status" value="1"/>
</dbReference>
<evidence type="ECO:0000256" key="2">
    <source>
        <dbReference type="ARBA" id="ARBA00023242"/>
    </source>
</evidence>
<evidence type="ECO:0000313" key="8">
    <source>
        <dbReference type="Proteomes" id="UP000274504"/>
    </source>
</evidence>
<evidence type="ECO:0000256" key="6">
    <source>
        <dbReference type="SAM" id="MobiDB-lite"/>
    </source>
</evidence>
<proteinExistence type="inferred from homology"/>
<dbReference type="STRING" id="6216.A0A0R3SAH5"/>
<name>A0A0R3SAH5_HYMDI</name>
<evidence type="ECO:0000256" key="5">
    <source>
        <dbReference type="PROSITE-ProRule" id="PRU00489"/>
    </source>
</evidence>
<sequence>MFAPAGFPMQPEKKPQSKGFFYDIYEDQFKWSLVKSVSLYGLGIFGFFVINAGINAPPEPLPNIRSIHPFRLSGSLQRLLSLNKNGVTVSDGRIVRVKGNEQASNAVPGTADSSDPVFPGTSTFLKGTQSANPHNDYCQHFVDTGKRPQNFIRDTGLRHRFEEYPKLRELIRLKDELIQARVTPPMYLRTDLHTFNLLELNSVFDVILVEPPLDRSWSWEEIEMLEIEKIAAPRSFIWIWCGSGEGLDGARKCLKKWGFRRCEDICWIKTNKNRPGHDQLEPGAVLQRTKEHCLMGIHGTVRRSVDGDFIHANLDIDLIISEDPKSAGLTYGGRDKPTEIFHIIEHFCLGRRRLHLFGRDSTLRAGWLTVGSELSASNFDPQVYAGYFTRKPNGHLVGSTEEIERLRPKSPPSSSHSLQTGAGTQSPSLPSSSASLIRQGREGTTPSLLGKPIPGARMNTSHHHQNRIDQRSLLNLLSLAAHNNLPTQHQMNPLLSSLGQTSLTADALASDVSLQASLLLQQTPQRINLPLLGQPNHLQLNPGCFGANEKIQTLVLQMFAAANQNSSTTPSNSSDFK</sequence>
<dbReference type="AlphaFoldDB" id="A0A0R3SAH5"/>
<dbReference type="GO" id="GO:0036396">
    <property type="term" value="C:RNA N6-methyladenosine methyltransferase complex"/>
    <property type="evidence" value="ECO:0007669"/>
    <property type="project" value="TreeGrafter"/>
</dbReference>
<dbReference type="EMBL" id="UYSG01000244">
    <property type="protein sequence ID" value="VDL18813.1"/>
    <property type="molecule type" value="Genomic_DNA"/>
</dbReference>
<evidence type="ECO:0000256" key="4">
    <source>
        <dbReference type="ARBA" id="ARBA00049757"/>
    </source>
</evidence>
<organism evidence="9">
    <name type="scientific">Hymenolepis diminuta</name>
    <name type="common">Rat tapeworm</name>
    <dbReference type="NCBI Taxonomy" id="6216"/>
    <lineage>
        <taxon>Eukaryota</taxon>
        <taxon>Metazoa</taxon>
        <taxon>Spiralia</taxon>
        <taxon>Lophotrochozoa</taxon>
        <taxon>Platyhelminthes</taxon>
        <taxon>Cestoda</taxon>
        <taxon>Eucestoda</taxon>
        <taxon>Cyclophyllidea</taxon>
        <taxon>Hymenolepididae</taxon>
        <taxon>Hymenolepis</taxon>
    </lineage>
</organism>
<dbReference type="PANTHER" id="PTHR13107">
    <property type="entry name" value="N6-ADENOSINE-METHYLTRANSFERASE NON-CATALYTIC SUBUNIT"/>
    <property type="match status" value="1"/>
</dbReference>